<dbReference type="PANTHER" id="PTHR37825:SF1">
    <property type="entry name" value="TRNA(MET) CYTIDINE ACETATE LIGASE"/>
    <property type="match status" value="1"/>
</dbReference>
<keyword evidence="2" id="KW-0547">Nucleotide-binding</keyword>
<dbReference type="AlphaFoldDB" id="A0A2S6G195"/>
<feature type="binding site" evidence="2">
    <location>
        <position position="102"/>
    </location>
    <ligand>
        <name>ATP</name>
        <dbReference type="ChEBI" id="CHEBI:30616"/>
    </ligand>
</feature>
<dbReference type="STRING" id="37659.GCA_000703125_02599"/>
<dbReference type="InterPro" id="IPR014729">
    <property type="entry name" value="Rossmann-like_a/b/a_fold"/>
</dbReference>
<feature type="binding site" evidence="2">
    <location>
        <begin position="7"/>
        <end position="20"/>
    </location>
    <ligand>
        <name>ATP</name>
        <dbReference type="ChEBI" id="CHEBI:30616"/>
    </ligand>
</feature>
<comment type="catalytic activity">
    <reaction evidence="2">
        <text>cytidine(34) in elongator tRNA(Met) + acetate + ATP = N(4)-acetylcytidine(34) in elongator tRNA(Met) + AMP + diphosphate</text>
        <dbReference type="Rhea" id="RHEA:58144"/>
        <dbReference type="Rhea" id="RHEA-COMP:10693"/>
        <dbReference type="Rhea" id="RHEA-COMP:10694"/>
        <dbReference type="ChEBI" id="CHEBI:30089"/>
        <dbReference type="ChEBI" id="CHEBI:30616"/>
        <dbReference type="ChEBI" id="CHEBI:33019"/>
        <dbReference type="ChEBI" id="CHEBI:74900"/>
        <dbReference type="ChEBI" id="CHEBI:82748"/>
        <dbReference type="ChEBI" id="CHEBI:456215"/>
    </reaction>
</comment>
<comment type="caution">
    <text evidence="2">Lacks conserved residue(s) required for the propagation of feature annotation.</text>
</comment>
<keyword evidence="3" id="KW-0808">Transferase</keyword>
<organism evidence="3 4">
    <name type="scientific">Clostridium algidicarnis DSM 15099</name>
    <dbReference type="NCBI Taxonomy" id="1121295"/>
    <lineage>
        <taxon>Bacteria</taxon>
        <taxon>Bacillati</taxon>
        <taxon>Bacillota</taxon>
        <taxon>Clostridia</taxon>
        <taxon>Eubacteriales</taxon>
        <taxon>Clostridiaceae</taxon>
        <taxon>Clostridium</taxon>
    </lineage>
</organism>
<dbReference type="Gene3D" id="3.40.50.620">
    <property type="entry name" value="HUPs"/>
    <property type="match status" value="1"/>
</dbReference>
<accession>A0A2S6G195</accession>
<protein>
    <recommendedName>
        <fullName evidence="2">tRNA(Met) cytidine acetate ligase</fullName>
        <ecNumber evidence="2">6.3.4.-</ecNumber>
    </recommendedName>
</protein>
<dbReference type="GO" id="GO:0005737">
    <property type="term" value="C:cytoplasm"/>
    <property type="evidence" value="ECO:0007669"/>
    <property type="project" value="UniProtKB-SubCell"/>
</dbReference>
<comment type="similarity">
    <text evidence="2">Belongs to the TmcAL family.</text>
</comment>
<dbReference type="GO" id="GO:0005524">
    <property type="term" value="F:ATP binding"/>
    <property type="evidence" value="ECO:0007669"/>
    <property type="project" value="UniProtKB-KW"/>
</dbReference>
<evidence type="ECO:0000313" key="3">
    <source>
        <dbReference type="EMBL" id="PPK49687.1"/>
    </source>
</evidence>
<dbReference type="OrthoDB" id="9769796at2"/>
<dbReference type="RefSeq" id="WP_104409021.1">
    <property type="nucleotide sequence ID" value="NZ_PTIS01000001.1"/>
</dbReference>
<proteinExistence type="inferred from homology"/>
<dbReference type="Pfam" id="PF05636">
    <property type="entry name" value="HIGH_NTase1"/>
    <property type="match status" value="1"/>
</dbReference>
<comment type="caution">
    <text evidence="3">The sequence shown here is derived from an EMBL/GenBank/DDBJ whole genome shotgun (WGS) entry which is preliminary data.</text>
</comment>
<keyword evidence="2" id="KW-0820">tRNA-binding</keyword>
<dbReference type="InterPro" id="IPR008513">
    <property type="entry name" value="tRNA(Met)_cyd_acetate_ligase"/>
</dbReference>
<keyword evidence="2" id="KW-0963">Cytoplasm</keyword>
<gene>
    <name evidence="2" type="primary">tmcAL</name>
    <name evidence="3" type="ORF">BD821_101352</name>
</gene>
<keyword evidence="2" id="KW-0067">ATP-binding</keyword>
<dbReference type="GO" id="GO:0000049">
    <property type="term" value="F:tRNA binding"/>
    <property type="evidence" value="ECO:0007669"/>
    <property type="project" value="UniProtKB-KW"/>
</dbReference>
<dbReference type="GO" id="GO:0006400">
    <property type="term" value="P:tRNA modification"/>
    <property type="evidence" value="ECO:0007669"/>
    <property type="project" value="UniProtKB-UniRule"/>
</dbReference>
<dbReference type="PANTHER" id="PTHR37825">
    <property type="entry name" value="TRNA(MET) CYTIDINE ACETATE LIGASE"/>
    <property type="match status" value="1"/>
</dbReference>
<feature type="binding site" evidence="2">
    <location>
        <position position="196"/>
    </location>
    <ligand>
        <name>ATP</name>
        <dbReference type="ChEBI" id="CHEBI:30616"/>
    </ligand>
</feature>
<comment type="function">
    <text evidence="2">Catalyzes the formation of N(4)-acetylcytidine (ac(4)C) at the wobble position of elongator tRNA(Met), using acetate and ATP as substrates. First activates an acetate ion to form acetyladenylate (Ac-AMP) and then transfers the acetyl group to tRNA to form ac(4)C34.</text>
</comment>
<sequence>MKVAAIISEYNPLHNGHKLHIEKTKKELNCDYLISIMSGNFVQRGLPSYIDKWNKSKVSVSNGIDLVIELPVIFSLSSAEFFAKGSAQILNSLGIVDYLSFGSEVGNIQPLKLIASILCNEPHAYKALLKSKLSYGLAFAKARSLALTEYITDNFPMYTIDFITNLLSSSNNILAIEYLKALYSLDSTIEPFTIKRLGSNYNDEGLNASFSSATSIRNHLKTSDDLTLLKNHLPKSSYTLIETLIKDNYTFPQMENIFPFIKYKALTDNNSLKQIPEASEGLYNKIYKSLWDSSTYEESFSKMKSKRYASTRINRLLCQYFIGFENYSIDNLRRSDPSYIRVLAFNDKGAELLKKIKNTSPLQIYTKLPKSLCPMLELDLQSTKAYSILNPSIRYNEDYFKSPIIIK</sequence>
<dbReference type="HAMAP" id="MF_01539">
    <property type="entry name" value="TmcAL"/>
    <property type="match status" value="1"/>
</dbReference>
<name>A0A2S6G195_9CLOT</name>
<reference evidence="3 4" key="1">
    <citation type="submission" date="2018-02" db="EMBL/GenBank/DDBJ databases">
        <title>Genomic Encyclopedia of Archaeal and Bacterial Type Strains, Phase II (KMG-II): from individual species to whole genera.</title>
        <authorList>
            <person name="Goeker M."/>
        </authorList>
    </citation>
    <scope>NUCLEOTIDE SEQUENCE [LARGE SCALE GENOMIC DNA]</scope>
    <source>
        <strain evidence="3 4">DSM 15099</strain>
    </source>
</reference>
<dbReference type="EC" id="6.3.4.-" evidence="2"/>
<keyword evidence="1 2" id="KW-0819">tRNA processing</keyword>
<dbReference type="Proteomes" id="UP000239863">
    <property type="component" value="Unassembled WGS sequence"/>
</dbReference>
<evidence type="ECO:0000313" key="4">
    <source>
        <dbReference type="Proteomes" id="UP000239863"/>
    </source>
</evidence>
<evidence type="ECO:0000256" key="2">
    <source>
        <dbReference type="HAMAP-Rule" id="MF_01539"/>
    </source>
</evidence>
<evidence type="ECO:0000256" key="1">
    <source>
        <dbReference type="ARBA" id="ARBA00022694"/>
    </source>
</evidence>
<dbReference type="GO" id="GO:0016879">
    <property type="term" value="F:ligase activity, forming carbon-nitrogen bonds"/>
    <property type="evidence" value="ECO:0007669"/>
    <property type="project" value="UniProtKB-UniRule"/>
</dbReference>
<keyword evidence="2" id="KW-0436">Ligase</keyword>
<dbReference type="NCBIfam" id="NF010191">
    <property type="entry name" value="PRK13670.1"/>
    <property type="match status" value="1"/>
</dbReference>
<feature type="binding site" evidence="2">
    <location>
        <position position="171"/>
    </location>
    <ligand>
        <name>ATP</name>
        <dbReference type="ChEBI" id="CHEBI:30616"/>
    </ligand>
</feature>
<keyword evidence="2" id="KW-0694">RNA-binding</keyword>
<comment type="subcellular location">
    <subcellularLocation>
        <location evidence="2">Cytoplasm</location>
    </subcellularLocation>
</comment>
<dbReference type="EMBL" id="PTIS01000001">
    <property type="protein sequence ID" value="PPK49687.1"/>
    <property type="molecule type" value="Genomic_DNA"/>
</dbReference>
<dbReference type="SUPFAM" id="SSF52374">
    <property type="entry name" value="Nucleotidylyl transferase"/>
    <property type="match status" value="1"/>
</dbReference>
<dbReference type="GO" id="GO:0016740">
    <property type="term" value="F:transferase activity"/>
    <property type="evidence" value="ECO:0007669"/>
    <property type="project" value="UniProtKB-KW"/>
</dbReference>